<protein>
    <submittedName>
        <fullName evidence="1">Uncharacterized protein</fullName>
    </submittedName>
</protein>
<organism evidence="1">
    <name type="scientific">bioreactor metagenome</name>
    <dbReference type="NCBI Taxonomy" id="1076179"/>
    <lineage>
        <taxon>unclassified sequences</taxon>
        <taxon>metagenomes</taxon>
        <taxon>ecological metagenomes</taxon>
    </lineage>
</organism>
<name>A0A645HYC8_9ZZZZ</name>
<sequence>MADCRGKCSEVGDVVFFGDLKNNIVGVHPILQQFFAGKPGAQRGVVNNIGVHI</sequence>
<evidence type="ECO:0000313" key="1">
    <source>
        <dbReference type="EMBL" id="MPN44051.1"/>
    </source>
</evidence>
<dbReference type="EMBL" id="VSSQ01102867">
    <property type="protein sequence ID" value="MPN44051.1"/>
    <property type="molecule type" value="Genomic_DNA"/>
</dbReference>
<comment type="caution">
    <text evidence="1">The sequence shown here is derived from an EMBL/GenBank/DDBJ whole genome shotgun (WGS) entry which is preliminary data.</text>
</comment>
<gene>
    <name evidence="1" type="ORF">SDC9_191612</name>
</gene>
<reference evidence="1" key="1">
    <citation type="submission" date="2019-08" db="EMBL/GenBank/DDBJ databases">
        <authorList>
            <person name="Kucharzyk K."/>
            <person name="Murdoch R.W."/>
            <person name="Higgins S."/>
            <person name="Loffler F."/>
        </authorList>
    </citation>
    <scope>NUCLEOTIDE SEQUENCE</scope>
</reference>
<dbReference type="AlphaFoldDB" id="A0A645HYC8"/>
<proteinExistence type="predicted"/>
<accession>A0A645HYC8</accession>